<dbReference type="STRING" id="1218598.LEP1GSC060_1111"/>
<dbReference type="AlphaFoldDB" id="N1WNR2"/>
<protein>
    <submittedName>
        <fullName evidence="1">Uncharacterized protein</fullName>
    </submittedName>
</protein>
<sequence length="37" mass="4281">MCRMDRHKFLLENDSNRVFGVSPNSSEKILEKGLLES</sequence>
<accession>N1WNR2</accession>
<proteinExistence type="predicted"/>
<evidence type="ECO:0000313" key="2">
    <source>
        <dbReference type="Proteomes" id="UP000012313"/>
    </source>
</evidence>
<comment type="caution">
    <text evidence="1">The sequence shown here is derived from an EMBL/GenBank/DDBJ whole genome shotgun (WGS) entry which is preliminary data.</text>
</comment>
<gene>
    <name evidence="1" type="ORF">LEP1GSC060_1111</name>
</gene>
<organism evidence="1 2">
    <name type="scientific">Leptospira weilii serovar Ranarum str. ICFT</name>
    <dbReference type="NCBI Taxonomy" id="1218598"/>
    <lineage>
        <taxon>Bacteria</taxon>
        <taxon>Pseudomonadati</taxon>
        <taxon>Spirochaetota</taxon>
        <taxon>Spirochaetia</taxon>
        <taxon>Leptospirales</taxon>
        <taxon>Leptospiraceae</taxon>
        <taxon>Leptospira</taxon>
    </lineage>
</organism>
<name>N1WNR2_9LEPT</name>
<keyword evidence="2" id="KW-1185">Reference proteome</keyword>
<dbReference type="Proteomes" id="UP000012313">
    <property type="component" value="Unassembled WGS sequence"/>
</dbReference>
<reference evidence="1" key="1">
    <citation type="submission" date="2013-03" db="EMBL/GenBank/DDBJ databases">
        <authorList>
            <person name="Harkins D.M."/>
            <person name="Durkin A.S."/>
            <person name="Brinkac L.M."/>
            <person name="Haft D.H."/>
            <person name="Selengut J.D."/>
            <person name="Sanka R."/>
            <person name="DePew J."/>
            <person name="Purushe J."/>
            <person name="Hartskeerl R.A."/>
            <person name="Ahmed A."/>
            <person name="van der Linden H."/>
            <person name="Goris M.G.A."/>
            <person name="Vinetz J.M."/>
            <person name="Sutton G.G."/>
            <person name="Nierman W.C."/>
            <person name="Fouts D.E."/>
        </authorList>
    </citation>
    <scope>NUCLEOTIDE SEQUENCE [LARGE SCALE GENOMIC DNA]</scope>
    <source>
        <strain evidence="1">ICFT</strain>
    </source>
</reference>
<evidence type="ECO:0000313" key="1">
    <source>
        <dbReference type="EMBL" id="EMY78882.1"/>
    </source>
</evidence>
<dbReference type="EMBL" id="AOHC02000016">
    <property type="protein sequence ID" value="EMY78882.1"/>
    <property type="molecule type" value="Genomic_DNA"/>
</dbReference>